<evidence type="ECO:0000313" key="14">
    <source>
        <dbReference type="Proteomes" id="UP000440732"/>
    </source>
</evidence>
<dbReference type="Proteomes" id="UP000440732">
    <property type="component" value="Unassembled WGS sequence"/>
</dbReference>
<dbReference type="Proteomes" id="UP000433483">
    <property type="component" value="Unassembled WGS sequence"/>
</dbReference>
<dbReference type="Proteomes" id="UP000441208">
    <property type="component" value="Unassembled WGS sequence"/>
</dbReference>
<evidence type="ECO:0000313" key="5">
    <source>
        <dbReference type="EMBL" id="KAE9089940.1"/>
    </source>
</evidence>
<proteinExistence type="predicted"/>
<gene>
    <name evidence="9" type="ORF">PF001_g23142</name>
    <name evidence="8" type="ORF">PF002_g25141</name>
    <name evidence="7" type="ORF">PF004_g24855</name>
    <name evidence="6" type="ORF">PF005_g24640</name>
    <name evidence="5" type="ORF">PF006_g25257</name>
    <name evidence="4" type="ORF">PF007_g22798</name>
    <name evidence="2" type="ORF">PF009_g24427</name>
    <name evidence="3" type="ORF">PF011_g22701</name>
</gene>
<evidence type="ECO:0000313" key="17">
    <source>
        <dbReference type="Proteomes" id="UP000476176"/>
    </source>
</evidence>
<feature type="region of interest" description="Disordered" evidence="1">
    <location>
        <begin position="144"/>
        <end position="169"/>
    </location>
</feature>
<accession>A0A6A3IED4</accession>
<dbReference type="EMBL" id="QXGC01002918">
    <property type="protein sequence ID" value="KAE9180382.1"/>
    <property type="molecule type" value="Genomic_DNA"/>
</dbReference>
<dbReference type="EMBL" id="QXGB01002530">
    <property type="protein sequence ID" value="KAE9177103.1"/>
    <property type="molecule type" value="Genomic_DNA"/>
</dbReference>
<dbReference type="Proteomes" id="UP000476176">
    <property type="component" value="Unassembled WGS sequence"/>
</dbReference>
<protein>
    <submittedName>
        <fullName evidence="3">Uncharacterized protein</fullName>
    </submittedName>
</protein>
<dbReference type="EMBL" id="QXGE01002335">
    <property type="protein sequence ID" value="KAE9282788.1"/>
    <property type="molecule type" value="Genomic_DNA"/>
</dbReference>
<evidence type="ECO:0000313" key="4">
    <source>
        <dbReference type="EMBL" id="KAE9081085.1"/>
    </source>
</evidence>
<keyword evidence="11" id="KW-1185">Reference proteome</keyword>
<evidence type="ECO:0000313" key="3">
    <source>
        <dbReference type="EMBL" id="KAE8979792.1"/>
    </source>
</evidence>
<dbReference type="OrthoDB" id="10335543at2759"/>
<dbReference type="Proteomes" id="UP000440367">
    <property type="component" value="Unassembled WGS sequence"/>
</dbReference>
<feature type="region of interest" description="Disordered" evidence="1">
    <location>
        <begin position="1"/>
        <end position="21"/>
    </location>
</feature>
<evidence type="ECO:0000313" key="16">
    <source>
        <dbReference type="Proteomes" id="UP000460718"/>
    </source>
</evidence>
<organism evidence="3 16">
    <name type="scientific">Phytophthora fragariae</name>
    <dbReference type="NCBI Taxonomy" id="53985"/>
    <lineage>
        <taxon>Eukaryota</taxon>
        <taxon>Sar</taxon>
        <taxon>Stramenopiles</taxon>
        <taxon>Oomycota</taxon>
        <taxon>Peronosporomycetes</taxon>
        <taxon>Peronosporales</taxon>
        <taxon>Peronosporaceae</taxon>
        <taxon>Phytophthora</taxon>
    </lineage>
</organism>
<dbReference type="Proteomes" id="UP000460718">
    <property type="component" value="Unassembled WGS sequence"/>
</dbReference>
<feature type="compositionally biased region" description="Acidic residues" evidence="1">
    <location>
        <begin position="83"/>
        <end position="95"/>
    </location>
</feature>
<dbReference type="EMBL" id="QXFZ01002076">
    <property type="protein sequence ID" value="KAE9081085.1"/>
    <property type="molecule type" value="Genomic_DNA"/>
</dbReference>
<sequence length="197" mass="20632">MTVRSDDPTDDPSGRGSPVSFVDFRLGTCVSALFTGHYTTQLPSGDTSGEGDTAGTGGQGDQATNPPPQDGAPASSQARSAPEADDAEADEEMDDPGEHPGDALILPKVRTVVSTESAGMHALGAMACQFLTEQTANRLEAKKQLPPPDWDAQGNVRTPSRHDFSADPSSLMGAQDHRLQGFHTRDGYGGLEALLQV</sequence>
<evidence type="ECO:0000313" key="8">
    <source>
        <dbReference type="EMBL" id="KAE9189102.1"/>
    </source>
</evidence>
<evidence type="ECO:0000313" key="9">
    <source>
        <dbReference type="EMBL" id="KAE9282788.1"/>
    </source>
</evidence>
<evidence type="ECO:0000256" key="1">
    <source>
        <dbReference type="SAM" id="MobiDB-lite"/>
    </source>
</evidence>
<comment type="caution">
    <text evidence="3">The sequence shown here is derived from an EMBL/GenBank/DDBJ whole genome shotgun (WGS) entry which is preliminary data.</text>
</comment>
<dbReference type="EMBL" id="QXFW01002316">
    <property type="protein sequence ID" value="KAE8979792.1"/>
    <property type="molecule type" value="Genomic_DNA"/>
</dbReference>
<evidence type="ECO:0000313" key="7">
    <source>
        <dbReference type="EMBL" id="KAE9180382.1"/>
    </source>
</evidence>
<dbReference type="EMBL" id="QXGA01002928">
    <property type="protein sequence ID" value="KAE9089940.1"/>
    <property type="molecule type" value="Genomic_DNA"/>
</dbReference>
<evidence type="ECO:0000313" key="15">
    <source>
        <dbReference type="Proteomes" id="UP000441208"/>
    </source>
</evidence>
<evidence type="ECO:0000313" key="10">
    <source>
        <dbReference type="Proteomes" id="UP000429523"/>
    </source>
</evidence>
<feature type="region of interest" description="Disordered" evidence="1">
    <location>
        <begin position="38"/>
        <end position="106"/>
    </location>
</feature>
<dbReference type="AlphaFoldDB" id="A0A6A3IED4"/>
<dbReference type="Proteomes" id="UP000437068">
    <property type="component" value="Unassembled WGS sequence"/>
</dbReference>
<name>A0A6A3IED4_9STRA</name>
<evidence type="ECO:0000313" key="6">
    <source>
        <dbReference type="EMBL" id="KAE9177103.1"/>
    </source>
</evidence>
<evidence type="ECO:0000313" key="2">
    <source>
        <dbReference type="EMBL" id="KAE8925364.1"/>
    </source>
</evidence>
<evidence type="ECO:0000313" key="11">
    <source>
        <dbReference type="Proteomes" id="UP000433483"/>
    </source>
</evidence>
<dbReference type="EMBL" id="QXGD01002404">
    <property type="protein sequence ID" value="KAE9189102.1"/>
    <property type="molecule type" value="Genomic_DNA"/>
</dbReference>
<evidence type="ECO:0000313" key="12">
    <source>
        <dbReference type="Proteomes" id="UP000437068"/>
    </source>
</evidence>
<evidence type="ECO:0000313" key="13">
    <source>
        <dbReference type="Proteomes" id="UP000440367"/>
    </source>
</evidence>
<dbReference type="Proteomes" id="UP000429523">
    <property type="component" value="Unassembled WGS sequence"/>
</dbReference>
<dbReference type="EMBL" id="QXGF01002282">
    <property type="protein sequence ID" value="KAE8925364.1"/>
    <property type="molecule type" value="Genomic_DNA"/>
</dbReference>
<reference evidence="16 17" key="1">
    <citation type="submission" date="2018-09" db="EMBL/GenBank/DDBJ databases">
        <title>Genomic investigation of the strawberry pathogen Phytophthora fragariae indicates pathogenicity is determined by transcriptional variation in three key races.</title>
        <authorList>
            <person name="Adams T.M."/>
            <person name="Armitage A.D."/>
            <person name="Sobczyk M.K."/>
            <person name="Bates H.J."/>
            <person name="Dunwell J.M."/>
            <person name="Nellist C.F."/>
            <person name="Harrison R.J."/>
        </authorList>
    </citation>
    <scope>NUCLEOTIDE SEQUENCE [LARGE SCALE GENOMIC DNA]</scope>
    <source>
        <strain evidence="9 12">A4</strain>
        <strain evidence="8 13">BC-1</strain>
        <strain evidence="7 17">BC-23</strain>
        <strain evidence="6 11">NOV-27</strain>
        <strain evidence="5 14">NOV-5</strain>
        <strain evidence="4 15">NOV-71</strain>
        <strain evidence="2 10">NOV-9</strain>
        <strain evidence="3 16">SCRP245</strain>
    </source>
</reference>